<dbReference type="InterPro" id="IPR050113">
    <property type="entry name" value="Ub_conjugating_enzyme"/>
</dbReference>
<reference evidence="3 4" key="1">
    <citation type="submission" date="2019-05" db="EMBL/GenBank/DDBJ databases">
        <title>Sporisorium graminicola CBS 10092 draft sequencing and annotation.</title>
        <authorList>
            <person name="Solano-Gonzalez S."/>
            <person name="Caddick M.X."/>
            <person name="Darby A."/>
        </authorList>
    </citation>
    <scope>NUCLEOTIDE SEQUENCE [LARGE SCALE GENOMIC DNA]</scope>
    <source>
        <strain evidence="3 4">CBS 10092</strain>
    </source>
</reference>
<gene>
    <name evidence="3" type="ORF">EX895_000679</name>
</gene>
<dbReference type="InterPro" id="IPR000608">
    <property type="entry name" value="UBC"/>
</dbReference>
<dbReference type="RefSeq" id="XP_029742666.1">
    <property type="nucleotide sequence ID" value="XM_029881280.1"/>
</dbReference>
<keyword evidence="1" id="KW-0833">Ubl conjugation pathway</keyword>
<dbReference type="SUPFAM" id="SSF54495">
    <property type="entry name" value="UBC-like"/>
    <property type="match status" value="1"/>
</dbReference>
<dbReference type="PROSITE" id="PS50127">
    <property type="entry name" value="UBC_2"/>
    <property type="match status" value="1"/>
</dbReference>
<dbReference type="AlphaFoldDB" id="A0A4U7L0E0"/>
<sequence>MPSRQQLQLEYAQRDISFQYAQLCLPSNCPNGIYVQLDDDDTHLWHSVIFVQNGPFSGGIFRFDIVFPSSYPSATPQIFFPPTLLHPLVDPDTGRMLLSSRFPGAWRPRQDFVSHILEYVQSVFQDEVLESLREGIVANPEVYRMFRTHRTLFNKLALQSVALSTAPSSLYDVSGGSGFPNPSIGLNLANPARPNEGLSEAAAGKAGSRPIRADEANGILFRKLDDDELAAMRKEIFGDDEGALQQAEEVE</sequence>
<evidence type="ECO:0000259" key="2">
    <source>
        <dbReference type="PROSITE" id="PS50127"/>
    </source>
</evidence>
<organism evidence="3 4">
    <name type="scientific">Sporisorium graminicola</name>
    <dbReference type="NCBI Taxonomy" id="280036"/>
    <lineage>
        <taxon>Eukaryota</taxon>
        <taxon>Fungi</taxon>
        <taxon>Dikarya</taxon>
        <taxon>Basidiomycota</taxon>
        <taxon>Ustilaginomycotina</taxon>
        <taxon>Ustilaginomycetes</taxon>
        <taxon>Ustilaginales</taxon>
        <taxon>Ustilaginaceae</taxon>
        <taxon>Sporisorium</taxon>
    </lineage>
</organism>
<dbReference type="CDD" id="cd23814">
    <property type="entry name" value="UEV_AKTIP"/>
    <property type="match status" value="1"/>
</dbReference>
<dbReference type="InterPro" id="IPR016135">
    <property type="entry name" value="UBQ-conjugating_enzyme/RWD"/>
</dbReference>
<dbReference type="GeneID" id="40723574"/>
<dbReference type="KEGG" id="sgra:EX895_000679"/>
<evidence type="ECO:0000313" key="4">
    <source>
        <dbReference type="Proteomes" id="UP000306050"/>
    </source>
</evidence>
<accession>A0A4U7L0E0</accession>
<dbReference type="Gene3D" id="3.10.110.10">
    <property type="entry name" value="Ubiquitin Conjugating Enzyme"/>
    <property type="match status" value="1"/>
</dbReference>
<evidence type="ECO:0000256" key="1">
    <source>
        <dbReference type="ARBA" id="ARBA00022786"/>
    </source>
</evidence>
<dbReference type="Pfam" id="PF00179">
    <property type="entry name" value="UQ_con"/>
    <property type="match status" value="1"/>
</dbReference>
<dbReference type="SMART" id="SM00212">
    <property type="entry name" value="UBCc"/>
    <property type="match status" value="1"/>
</dbReference>
<evidence type="ECO:0000313" key="3">
    <source>
        <dbReference type="EMBL" id="TKY90681.1"/>
    </source>
</evidence>
<name>A0A4U7L0E0_9BASI</name>
<dbReference type="OrthoDB" id="5596422at2759"/>
<comment type="caution">
    <text evidence="3">The sequence shown here is derived from an EMBL/GenBank/DDBJ whole genome shotgun (WGS) entry which is preliminary data.</text>
</comment>
<dbReference type="EMBL" id="SRRM01000002">
    <property type="protein sequence ID" value="TKY90681.1"/>
    <property type="molecule type" value="Genomic_DNA"/>
</dbReference>
<keyword evidence="4" id="KW-1185">Reference proteome</keyword>
<protein>
    <recommendedName>
        <fullName evidence="2">UBC core domain-containing protein</fullName>
    </recommendedName>
</protein>
<dbReference type="Proteomes" id="UP000306050">
    <property type="component" value="Chromosome SGRAM_1"/>
</dbReference>
<feature type="domain" description="UBC core" evidence="2">
    <location>
        <begin position="11"/>
        <end position="166"/>
    </location>
</feature>
<dbReference type="PANTHER" id="PTHR24067">
    <property type="entry name" value="UBIQUITIN-CONJUGATING ENZYME E2"/>
    <property type="match status" value="1"/>
</dbReference>
<proteinExistence type="predicted"/>